<evidence type="ECO:0000313" key="3">
    <source>
        <dbReference type="EMBL" id="EEE47913.2"/>
    </source>
</evidence>
<gene>
    <name evidence="3" type="ORF">SADFL11_5203</name>
</gene>
<dbReference type="Proteomes" id="UP000004703">
    <property type="component" value="Chromosome"/>
</dbReference>
<feature type="region of interest" description="Disordered" evidence="1">
    <location>
        <begin position="470"/>
        <end position="512"/>
    </location>
</feature>
<name>A0A5E8H770_ROSAD</name>
<keyword evidence="3" id="KW-0966">Cell projection</keyword>
<dbReference type="InterPro" id="IPR021136">
    <property type="entry name" value="Flagellar_hook_control-like_C"/>
</dbReference>
<dbReference type="Pfam" id="PF02120">
    <property type="entry name" value="Flg_hook"/>
    <property type="match status" value="1"/>
</dbReference>
<dbReference type="CDD" id="cd17470">
    <property type="entry name" value="T3SS_Flik_C"/>
    <property type="match status" value="1"/>
</dbReference>
<dbReference type="AlphaFoldDB" id="A0A5E8H770"/>
<feature type="compositionally biased region" description="Polar residues" evidence="1">
    <location>
        <begin position="485"/>
        <end position="501"/>
    </location>
</feature>
<feature type="region of interest" description="Disordered" evidence="1">
    <location>
        <begin position="663"/>
        <end position="699"/>
    </location>
</feature>
<evidence type="ECO:0000256" key="1">
    <source>
        <dbReference type="SAM" id="MobiDB-lite"/>
    </source>
</evidence>
<dbReference type="InterPro" id="IPR038610">
    <property type="entry name" value="FliK-like_C_sf"/>
</dbReference>
<reference evidence="3 4" key="2">
    <citation type="submission" date="2013-04" db="EMBL/GenBank/DDBJ databases">
        <authorList>
            <person name="Fiebig A."/>
            <person name="Pradella S."/>
            <person name="Wagner-Doebler I."/>
        </authorList>
    </citation>
    <scope>NUCLEOTIDE SEQUENCE [LARGE SCALE GENOMIC DNA]</scope>
    <source>
        <strain evidence="4">DSM 17067 / NCIMB 14079 / DFL-11</strain>
    </source>
</reference>
<evidence type="ECO:0000313" key="4">
    <source>
        <dbReference type="Proteomes" id="UP000004703"/>
    </source>
</evidence>
<reference evidence="3 4" key="1">
    <citation type="submission" date="2008-01" db="EMBL/GenBank/DDBJ databases">
        <authorList>
            <person name="Wagner-Dobler I."/>
            <person name="Ferriera S."/>
            <person name="Johnson J."/>
            <person name="Kravitz S."/>
            <person name="Beeson K."/>
            <person name="Sutton G."/>
            <person name="Rogers Y.-H."/>
            <person name="Friedman R."/>
            <person name="Frazier M."/>
            <person name="Venter J.C."/>
        </authorList>
    </citation>
    <scope>NUCLEOTIDE SEQUENCE [LARGE SCALE GENOMIC DNA]</scope>
    <source>
        <strain evidence="4">DSM 17067 / NCIMB 14079 / DFL-11</strain>
    </source>
</reference>
<feature type="compositionally biased region" description="Polar residues" evidence="1">
    <location>
        <begin position="663"/>
        <end position="686"/>
    </location>
</feature>
<dbReference type="EMBL" id="ACCU02000004">
    <property type="protein sequence ID" value="EEE47913.2"/>
    <property type="molecule type" value="Genomic_DNA"/>
</dbReference>
<feature type="region of interest" description="Disordered" evidence="1">
    <location>
        <begin position="193"/>
        <end position="229"/>
    </location>
</feature>
<feature type="region of interest" description="Disordered" evidence="1">
    <location>
        <begin position="16"/>
        <end position="73"/>
    </location>
</feature>
<organism evidence="3 4">
    <name type="scientific">Roseibium alexandrii (strain DSM 17067 / NCIMB 14079 / DFL-11)</name>
    <name type="common">Labrenzia alexandrii</name>
    <dbReference type="NCBI Taxonomy" id="244592"/>
    <lineage>
        <taxon>Bacteria</taxon>
        <taxon>Pseudomonadati</taxon>
        <taxon>Pseudomonadota</taxon>
        <taxon>Alphaproteobacteria</taxon>
        <taxon>Hyphomicrobiales</taxon>
        <taxon>Stappiaceae</taxon>
        <taxon>Roseibium</taxon>
    </lineage>
</organism>
<protein>
    <submittedName>
        <fullName evidence="3">Flagellar hook-length control protein FliK</fullName>
    </submittedName>
</protein>
<proteinExistence type="predicted"/>
<keyword evidence="3" id="KW-0282">Flagellum</keyword>
<sequence length="722" mass="72294">MLPFGLMTDVTAALSPANRGGASAAGPMGKAESGFRQFSDDLQETLQSLAPDSVAPEGDAGSSSQSAPSPDALKADAAELAGDAVVSAEAAAGDETLEAGAVLADDPGAAIPGSLVETWQAAAGEAPVVNGAGPVPAAEDGGLVEEAGLPLVRPAADGDATAAGSRSGDVQGEAVAARAGAASKPGFASALASTGTGAAGAPSPAGVSEAAPASSSQDVSDLPPPVTRQPTIASQVESAAGDVAGQEGKAAATVVKAADPAKPLSPSSAAEDGLSRTSDAPIIEPKQRRWQVSLPPELRSQSVIVQTAPQNVPVAQADASSEVLDPLQQAARAQAAAQAAGSKEPVAKPVNTSAQAGAQINAQTGTSAAINSQPVVALQAGEVSAAPDEASVRQPAALEVARPAPMTPSMPQAQPAPAANIQPPVTSIAVSNRPTNAILSQPAIADQGGADLGVEDLAVDVDAEPVRLERRPSGEMSFPGAKAPSVNSATPQLPGLSSGQPQMLGMQSSSGAGQQSAIPAAALSNEIFADEILPASAFEAELGADLDFTATVRGGEMQGAARTEALQTPNQAQSSQLASQVAVEMARNLKNAQTRFQMRFDPPELGRVDVNMKVAADGSVQAHLIVERPETLDMFLRDQRGLERALEAAGLNTNSGDLQFSLKQESGQQLASQDDRGQQNGQSGTANAEADGSGDASADEAMDGQLLRMTLAEQRGGLDVRI</sequence>
<keyword evidence="3" id="KW-0969">Cilium</keyword>
<dbReference type="Gene3D" id="3.30.750.140">
    <property type="match status" value="1"/>
</dbReference>
<comment type="caution">
    <text evidence="3">The sequence shown here is derived from an EMBL/GenBank/DDBJ whole genome shotgun (WGS) entry which is preliminary data.</text>
</comment>
<evidence type="ECO:0000259" key="2">
    <source>
        <dbReference type="Pfam" id="PF02120"/>
    </source>
</evidence>
<feature type="compositionally biased region" description="Low complexity" evidence="1">
    <location>
        <begin position="193"/>
        <end position="216"/>
    </location>
</feature>
<feature type="region of interest" description="Disordered" evidence="1">
    <location>
        <begin position="254"/>
        <end position="282"/>
    </location>
</feature>
<feature type="domain" description="Flagellar hook-length control protein-like C-terminal" evidence="2">
    <location>
        <begin position="586"/>
        <end position="668"/>
    </location>
</feature>
<accession>A0A5E8H770</accession>